<sequence>MAHAQPTIMLVVRGLKSKLSREELEERYRARMPDFRAFPGLVQKYYAYDEAADEWAGIYLWDSEASLAKYLDSDLRKSIPAAYELIGPPQIERFPIVDVLRTTP</sequence>
<dbReference type="SUPFAM" id="SSF54909">
    <property type="entry name" value="Dimeric alpha+beta barrel"/>
    <property type="match status" value="1"/>
</dbReference>
<organism evidence="1 2">
    <name type="scientific">Eiseniibacteriota bacterium</name>
    <dbReference type="NCBI Taxonomy" id="2212470"/>
    <lineage>
        <taxon>Bacteria</taxon>
        <taxon>Candidatus Eiseniibacteriota</taxon>
    </lineage>
</organism>
<protein>
    <submittedName>
        <fullName evidence="1">YdhR family protein</fullName>
    </submittedName>
</protein>
<dbReference type="EMBL" id="JAGQHR010000098">
    <property type="protein sequence ID" value="MCA9727021.1"/>
    <property type="molecule type" value="Genomic_DNA"/>
</dbReference>
<reference evidence="1" key="1">
    <citation type="submission" date="2020-04" db="EMBL/GenBank/DDBJ databases">
        <authorList>
            <person name="Zhang T."/>
        </authorList>
    </citation>
    <scope>NUCLEOTIDE SEQUENCE</scope>
    <source>
        <strain evidence="1">HKST-UBA01</strain>
    </source>
</reference>
<comment type="caution">
    <text evidence="1">The sequence shown here is derived from an EMBL/GenBank/DDBJ whole genome shotgun (WGS) entry which is preliminary data.</text>
</comment>
<reference evidence="1" key="2">
    <citation type="journal article" date="2021" name="Microbiome">
        <title>Successional dynamics and alternative stable states in a saline activated sludge microbial community over 9 years.</title>
        <authorList>
            <person name="Wang Y."/>
            <person name="Ye J."/>
            <person name="Ju F."/>
            <person name="Liu L."/>
            <person name="Boyd J.A."/>
            <person name="Deng Y."/>
            <person name="Parks D.H."/>
            <person name="Jiang X."/>
            <person name="Yin X."/>
            <person name="Woodcroft B.J."/>
            <person name="Tyson G.W."/>
            <person name="Hugenholtz P."/>
            <person name="Polz M.F."/>
            <person name="Zhang T."/>
        </authorList>
    </citation>
    <scope>NUCLEOTIDE SEQUENCE</scope>
    <source>
        <strain evidence="1">HKST-UBA01</strain>
    </source>
</reference>
<evidence type="ECO:0000313" key="1">
    <source>
        <dbReference type="EMBL" id="MCA9727021.1"/>
    </source>
</evidence>
<gene>
    <name evidence="1" type="ORF">KC729_05005</name>
</gene>
<dbReference type="Proteomes" id="UP000697710">
    <property type="component" value="Unassembled WGS sequence"/>
</dbReference>
<proteinExistence type="predicted"/>
<dbReference type="InterPro" id="IPR011008">
    <property type="entry name" value="Dimeric_a/b-barrel"/>
</dbReference>
<accession>A0A956LX80</accession>
<dbReference type="InterPro" id="IPR014910">
    <property type="entry name" value="YdhR"/>
</dbReference>
<dbReference type="AlphaFoldDB" id="A0A956LX80"/>
<name>A0A956LX80_UNCEI</name>
<dbReference type="Gene3D" id="3.30.70.100">
    <property type="match status" value="1"/>
</dbReference>
<dbReference type="Pfam" id="PF08803">
    <property type="entry name" value="ydhR"/>
    <property type="match status" value="1"/>
</dbReference>
<evidence type="ECO:0000313" key="2">
    <source>
        <dbReference type="Proteomes" id="UP000697710"/>
    </source>
</evidence>